<dbReference type="PANTHER" id="PTHR46268:SF6">
    <property type="entry name" value="UNIVERSAL STRESS PROTEIN UP12"/>
    <property type="match status" value="1"/>
</dbReference>
<organism evidence="3 4">
    <name type="scientific">Methanomethylovorans hollandica (strain DSM 15978 / NBRC 107637 / DMS1)</name>
    <dbReference type="NCBI Taxonomy" id="867904"/>
    <lineage>
        <taxon>Archaea</taxon>
        <taxon>Methanobacteriati</taxon>
        <taxon>Methanobacteriota</taxon>
        <taxon>Stenosarchaea group</taxon>
        <taxon>Methanomicrobia</taxon>
        <taxon>Methanosarcinales</taxon>
        <taxon>Methanosarcinaceae</taxon>
        <taxon>Methanomethylovorans</taxon>
    </lineage>
</organism>
<name>L0L1V5_METHD</name>
<dbReference type="PANTHER" id="PTHR46268">
    <property type="entry name" value="STRESS RESPONSE PROTEIN NHAX"/>
    <property type="match status" value="1"/>
</dbReference>
<evidence type="ECO:0000259" key="2">
    <source>
        <dbReference type="Pfam" id="PF00582"/>
    </source>
</evidence>
<dbReference type="InterPro" id="IPR006015">
    <property type="entry name" value="Universal_stress_UspA"/>
</dbReference>
<evidence type="ECO:0000256" key="1">
    <source>
        <dbReference type="ARBA" id="ARBA00008791"/>
    </source>
</evidence>
<protein>
    <submittedName>
        <fullName evidence="3">Universal stress protein UspA-like protein</fullName>
    </submittedName>
</protein>
<comment type="similarity">
    <text evidence="1">Belongs to the universal stress protein A family.</text>
</comment>
<evidence type="ECO:0000313" key="4">
    <source>
        <dbReference type="Proteomes" id="UP000010866"/>
    </source>
</evidence>
<dbReference type="KEGG" id="mhz:Metho_2098"/>
<evidence type="ECO:0000313" key="3">
    <source>
        <dbReference type="EMBL" id="AGB50264.1"/>
    </source>
</evidence>
<feature type="domain" description="UspA" evidence="2">
    <location>
        <begin position="2"/>
        <end position="131"/>
    </location>
</feature>
<accession>L0L1V5</accession>
<reference evidence="4" key="1">
    <citation type="submission" date="2012-02" db="EMBL/GenBank/DDBJ databases">
        <title>Complete sequence of chromosome of Methanomethylovorans hollandica DSM 15978.</title>
        <authorList>
            <person name="Lucas S."/>
            <person name="Copeland A."/>
            <person name="Lapidus A."/>
            <person name="Glavina del Rio T."/>
            <person name="Dalin E."/>
            <person name="Tice H."/>
            <person name="Bruce D."/>
            <person name="Goodwin L."/>
            <person name="Pitluck S."/>
            <person name="Peters L."/>
            <person name="Mikhailova N."/>
            <person name="Held B."/>
            <person name="Kyrpides N."/>
            <person name="Mavromatis K."/>
            <person name="Ivanova N."/>
            <person name="Brettin T."/>
            <person name="Detter J.C."/>
            <person name="Han C."/>
            <person name="Larimer F."/>
            <person name="Land M."/>
            <person name="Hauser L."/>
            <person name="Markowitz V."/>
            <person name="Cheng J.-F."/>
            <person name="Hugenholtz P."/>
            <person name="Woyke T."/>
            <person name="Wu D."/>
            <person name="Spring S."/>
            <person name="Schroeder M."/>
            <person name="Brambilla E."/>
            <person name="Klenk H.-P."/>
            <person name="Eisen J.A."/>
        </authorList>
    </citation>
    <scope>NUCLEOTIDE SEQUENCE [LARGE SCALE GENOMIC DNA]</scope>
    <source>
        <strain evidence="4">DSM 15978 / NBRC 107637 / DMS1</strain>
    </source>
</reference>
<proteinExistence type="inferred from homology"/>
<gene>
    <name evidence="3" type="ordered locus">Metho_2098</name>
</gene>
<keyword evidence="4" id="KW-1185">Reference proteome</keyword>
<dbReference type="Gene3D" id="3.40.50.620">
    <property type="entry name" value="HUPs"/>
    <property type="match status" value="1"/>
</dbReference>
<dbReference type="Proteomes" id="UP000010866">
    <property type="component" value="Chromosome"/>
</dbReference>
<dbReference type="Pfam" id="PF00582">
    <property type="entry name" value="Usp"/>
    <property type="match status" value="1"/>
</dbReference>
<dbReference type="PRINTS" id="PR01438">
    <property type="entry name" value="UNVRSLSTRESS"/>
</dbReference>
<dbReference type="GeneID" id="14406611"/>
<dbReference type="InterPro" id="IPR006016">
    <property type="entry name" value="UspA"/>
</dbReference>
<dbReference type="CDD" id="cd00293">
    <property type="entry name" value="USP-like"/>
    <property type="match status" value="1"/>
</dbReference>
<dbReference type="AlphaFoldDB" id="L0L1V5"/>
<dbReference type="RefSeq" id="WP_015325429.1">
    <property type="nucleotide sequence ID" value="NC_019977.1"/>
</dbReference>
<dbReference type="STRING" id="867904.Metho_2098"/>
<dbReference type="HOGENOM" id="CLU_049301_11_1_2"/>
<dbReference type="InterPro" id="IPR014729">
    <property type="entry name" value="Rossmann-like_a/b/a_fold"/>
</dbReference>
<dbReference type="SUPFAM" id="SSF52402">
    <property type="entry name" value="Adenine nucleotide alpha hydrolases-like"/>
    <property type="match status" value="1"/>
</dbReference>
<sequence>MMKILLPTDGSTYSENAARVTKRIGNEHNEFIILHVLADKGMGMKSWQKDGADVLFSSIENILIEIGFDSSRIKKVVEEGNAPAQIVDVANRYEVDLIVMGNQGKSGLKKIMGSVTAKVLELSEKLVLVVPPNYTFSQVEDNSNDVQTIH</sequence>
<dbReference type="EMBL" id="CP003362">
    <property type="protein sequence ID" value="AGB50264.1"/>
    <property type="molecule type" value="Genomic_DNA"/>
</dbReference>